<evidence type="ECO:0000313" key="1">
    <source>
        <dbReference type="EMBL" id="KAG8012119.1"/>
    </source>
</evidence>
<name>A0ACB7FC53_NIBAL</name>
<evidence type="ECO:0000313" key="2">
    <source>
        <dbReference type="Proteomes" id="UP000805704"/>
    </source>
</evidence>
<dbReference type="EMBL" id="CM024801">
    <property type="protein sequence ID" value="KAG8012119.1"/>
    <property type="molecule type" value="Genomic_DNA"/>
</dbReference>
<sequence length="112" mass="12122">MRRTSTQGACPLRGDMYEGNERSMGAGKRLAEDTLGQDEATTESEWAAKRSVPDQRTAFPSSCSLYALSTTGLQSTVSDQSGASVTCSCVYCQHRPVLGQLGEQEKARQQRA</sequence>
<protein>
    <submittedName>
        <fullName evidence="1">Uncharacterized protein</fullName>
    </submittedName>
</protein>
<dbReference type="Proteomes" id="UP000805704">
    <property type="component" value="Chromosome 13"/>
</dbReference>
<comment type="caution">
    <text evidence="1">The sequence shown here is derived from an EMBL/GenBank/DDBJ whole genome shotgun (WGS) entry which is preliminary data.</text>
</comment>
<reference evidence="1" key="1">
    <citation type="submission" date="2020-04" db="EMBL/GenBank/DDBJ databases">
        <title>A chromosome-scale assembly and high-density genetic map of the yellow drum (Nibea albiflora) genome.</title>
        <authorList>
            <person name="Xu D."/>
            <person name="Zhang W."/>
            <person name="Chen R."/>
            <person name="Tan P."/>
            <person name="Wang L."/>
            <person name="Song H."/>
            <person name="Tian L."/>
            <person name="Zhu Q."/>
            <person name="Wang B."/>
        </authorList>
    </citation>
    <scope>NUCLEOTIDE SEQUENCE</scope>
    <source>
        <strain evidence="1">ZJHYS-2018</strain>
    </source>
</reference>
<proteinExistence type="predicted"/>
<accession>A0ACB7FC53</accession>
<organism evidence="1 2">
    <name type="scientific">Nibea albiflora</name>
    <name type="common">Yellow drum</name>
    <name type="synonym">Corvina albiflora</name>
    <dbReference type="NCBI Taxonomy" id="240163"/>
    <lineage>
        <taxon>Eukaryota</taxon>
        <taxon>Metazoa</taxon>
        <taxon>Chordata</taxon>
        <taxon>Craniata</taxon>
        <taxon>Vertebrata</taxon>
        <taxon>Euteleostomi</taxon>
        <taxon>Actinopterygii</taxon>
        <taxon>Neopterygii</taxon>
        <taxon>Teleostei</taxon>
        <taxon>Neoteleostei</taxon>
        <taxon>Acanthomorphata</taxon>
        <taxon>Eupercaria</taxon>
        <taxon>Sciaenidae</taxon>
        <taxon>Nibea</taxon>
    </lineage>
</organism>
<keyword evidence="2" id="KW-1185">Reference proteome</keyword>
<gene>
    <name evidence="1" type="ORF">GBF38_004578</name>
</gene>